<evidence type="ECO:0008006" key="3">
    <source>
        <dbReference type="Google" id="ProtNLM"/>
    </source>
</evidence>
<dbReference type="EMBL" id="OU503040">
    <property type="protein sequence ID" value="CAI9762233.1"/>
    <property type="molecule type" value="Genomic_DNA"/>
</dbReference>
<proteinExistence type="predicted"/>
<dbReference type="AlphaFoldDB" id="A0AAD1Z3M3"/>
<evidence type="ECO:0000313" key="1">
    <source>
        <dbReference type="EMBL" id="CAI9762233.1"/>
    </source>
</evidence>
<gene>
    <name evidence="1" type="ORF">FPE_LOCUS9663</name>
</gene>
<organism evidence="1 2">
    <name type="scientific">Fraxinus pennsylvanica</name>
    <dbReference type="NCBI Taxonomy" id="56036"/>
    <lineage>
        <taxon>Eukaryota</taxon>
        <taxon>Viridiplantae</taxon>
        <taxon>Streptophyta</taxon>
        <taxon>Embryophyta</taxon>
        <taxon>Tracheophyta</taxon>
        <taxon>Spermatophyta</taxon>
        <taxon>Magnoliopsida</taxon>
        <taxon>eudicotyledons</taxon>
        <taxon>Gunneridae</taxon>
        <taxon>Pentapetalae</taxon>
        <taxon>asterids</taxon>
        <taxon>lamiids</taxon>
        <taxon>Lamiales</taxon>
        <taxon>Oleaceae</taxon>
        <taxon>Oleeae</taxon>
        <taxon>Fraxinus</taxon>
    </lineage>
</organism>
<name>A0AAD1Z3M3_9LAMI</name>
<reference evidence="1" key="1">
    <citation type="submission" date="2023-05" db="EMBL/GenBank/DDBJ databases">
        <authorList>
            <person name="Huff M."/>
        </authorList>
    </citation>
    <scope>NUCLEOTIDE SEQUENCE</scope>
</reference>
<dbReference type="Proteomes" id="UP000834106">
    <property type="component" value="Chromosome 5"/>
</dbReference>
<sequence>MDQKEALKRSWAYSESVSSSSIAEVQNQSVLLYNVSNSSSTCTRDHGHIQKACHLHVLAPEIIKTDAANFRELMQRISEKHIDSKWRKKNPKISSKEEPRILSPNKSVELAMISGFHASGWV</sequence>
<accession>A0AAD1Z3M3</accession>
<protein>
    <recommendedName>
        <fullName evidence="3">VQ domain-containing protein</fullName>
    </recommendedName>
</protein>
<keyword evidence="2" id="KW-1185">Reference proteome</keyword>
<evidence type="ECO:0000313" key="2">
    <source>
        <dbReference type="Proteomes" id="UP000834106"/>
    </source>
</evidence>